<evidence type="ECO:0000313" key="2">
    <source>
        <dbReference type="Proteomes" id="UP000177354"/>
    </source>
</evidence>
<proteinExistence type="predicted"/>
<reference evidence="1 2" key="1">
    <citation type="journal article" date="2016" name="Nat. Commun.">
        <title>Thousands of microbial genomes shed light on interconnected biogeochemical processes in an aquifer system.</title>
        <authorList>
            <person name="Anantharaman K."/>
            <person name="Brown C.T."/>
            <person name="Hug L.A."/>
            <person name="Sharon I."/>
            <person name="Castelle C.J."/>
            <person name="Probst A.J."/>
            <person name="Thomas B.C."/>
            <person name="Singh A."/>
            <person name="Wilkins M.J."/>
            <person name="Karaoz U."/>
            <person name="Brodie E.L."/>
            <person name="Williams K.H."/>
            <person name="Hubbard S.S."/>
            <person name="Banfield J.F."/>
        </authorList>
    </citation>
    <scope>NUCLEOTIDE SEQUENCE [LARGE SCALE GENOMIC DNA]</scope>
</reference>
<organism evidence="1 2">
    <name type="scientific">Candidatus Gottesmanbacteria bacterium RIFCSPHIGHO2_01_FULL_40_15</name>
    <dbReference type="NCBI Taxonomy" id="1798376"/>
    <lineage>
        <taxon>Bacteria</taxon>
        <taxon>Candidatus Gottesmaniibacteriota</taxon>
    </lineage>
</organism>
<dbReference type="AlphaFoldDB" id="A0A1F5Z236"/>
<accession>A0A1F5Z236</accession>
<gene>
    <name evidence="1" type="ORF">A2777_05440</name>
</gene>
<protein>
    <submittedName>
        <fullName evidence="1">Uncharacterized protein</fullName>
    </submittedName>
</protein>
<sequence length="212" mass="22205">MKKILLSLFSIGIVGTAATYATIAYFNSTSQVLGNTISTGTMNFTGIVQDTSGNSAGDSGKFSVSNLSPGESFVRCLWIKNTGTVAGRYKIYASAESGNTALGDQLSIDAVLNPDSGDCSGLTNPFDPDGIIYGTSNLQKSPAWDNVAARGAFSNAATSPFKIEGGEPAMPGGYYSLFRITVNLDPDSELQEASFTQDITIYGLQDAGSLSW</sequence>
<comment type="caution">
    <text evidence="1">The sequence shown here is derived from an EMBL/GenBank/DDBJ whole genome shotgun (WGS) entry which is preliminary data.</text>
</comment>
<name>A0A1F5Z236_9BACT</name>
<dbReference type="Proteomes" id="UP000177354">
    <property type="component" value="Unassembled WGS sequence"/>
</dbReference>
<dbReference type="EMBL" id="MFJF01000015">
    <property type="protein sequence ID" value="OGG06394.1"/>
    <property type="molecule type" value="Genomic_DNA"/>
</dbReference>
<evidence type="ECO:0000313" key="1">
    <source>
        <dbReference type="EMBL" id="OGG06394.1"/>
    </source>
</evidence>